<sequence>MAEEKSEITHQEQIPDMGAEVLATEDEPASIYQVGWRTMMAIVALSMSNNCAAIANTTNTIISFQVQALGGASLASWIANSNLLVTLAFGPVFGSLSDRLGKKWFIVICSILGVVGSIISGSAHRTEVIVAGNTLTGLANAGCIMGIPAAQEVTPNKLRPWTMGFSQAFASCCVIAGTLGAGAFVKYQSWRWSYYLNAFVYGASATLVFFFYHPPPTGLRRQQGQLREIISKVDYFGIFLFAGSIASLLIALTWGGDTYPWSSGKVIASLVVGCAGLVGFGLYEWLFTTEGIFDHRLFETRNFPILLFVCTVDGMLLLGVNVLYAQQIADMFTTDAVKIATVLTPFLTTSAFGCLPAGFVMAKTKSYRVMLVCALLWCSLFTGLMAMVNEQRLSWAYAFSSLFGIGTAVTTVIPVVAMGLSVPSFLLGTAGTIGVACRAFGGIIGITIFTAIYNNKIGAALAHDVGGVLSAAGEGNLTSSVVTALMSSNPMALNLVEGLPQSLIPAIRGAQAVAVTYSWKYVWIAICVVVAANALVACSLKSVAKRMNDHVESALESSEIRDKQMTIAH</sequence>
<dbReference type="PANTHER" id="PTHR23501:SF195">
    <property type="entry name" value="PEP5"/>
    <property type="match status" value="1"/>
</dbReference>
<dbReference type="SUPFAM" id="SSF103473">
    <property type="entry name" value="MFS general substrate transporter"/>
    <property type="match status" value="1"/>
</dbReference>
<feature type="transmembrane region" description="Helical" evidence="6">
    <location>
        <begin position="266"/>
        <end position="285"/>
    </location>
</feature>
<feature type="transmembrane region" description="Helical" evidence="6">
    <location>
        <begin position="104"/>
        <end position="123"/>
    </location>
</feature>
<feature type="domain" description="Major facilitator superfamily (MFS) profile" evidence="7">
    <location>
        <begin position="37"/>
        <end position="491"/>
    </location>
</feature>
<dbReference type="GO" id="GO:0005886">
    <property type="term" value="C:plasma membrane"/>
    <property type="evidence" value="ECO:0007669"/>
    <property type="project" value="TreeGrafter"/>
</dbReference>
<feature type="transmembrane region" description="Helical" evidence="6">
    <location>
        <begin position="521"/>
        <end position="540"/>
    </location>
</feature>
<evidence type="ECO:0000256" key="3">
    <source>
        <dbReference type="ARBA" id="ARBA00022692"/>
    </source>
</evidence>
<dbReference type="GO" id="GO:0022857">
    <property type="term" value="F:transmembrane transporter activity"/>
    <property type="evidence" value="ECO:0007669"/>
    <property type="project" value="InterPro"/>
</dbReference>
<protein>
    <recommendedName>
        <fullName evidence="7">Major facilitator superfamily (MFS) profile domain-containing protein</fullName>
    </recommendedName>
</protein>
<evidence type="ECO:0000256" key="2">
    <source>
        <dbReference type="ARBA" id="ARBA00022448"/>
    </source>
</evidence>
<dbReference type="AlphaFoldDB" id="A0A364KXS8"/>
<comment type="subcellular location">
    <subcellularLocation>
        <location evidence="1">Membrane</location>
        <topology evidence="1">Multi-pass membrane protein</topology>
    </subcellularLocation>
</comment>
<dbReference type="EMBL" id="MIKG01000007">
    <property type="protein sequence ID" value="RAO68363.1"/>
    <property type="molecule type" value="Genomic_DNA"/>
</dbReference>
<dbReference type="InterPro" id="IPR020846">
    <property type="entry name" value="MFS_dom"/>
</dbReference>
<dbReference type="Proteomes" id="UP000249363">
    <property type="component" value="Unassembled WGS sequence"/>
</dbReference>
<gene>
    <name evidence="8" type="ORF">BHQ10_004375</name>
</gene>
<evidence type="ECO:0000256" key="5">
    <source>
        <dbReference type="ARBA" id="ARBA00023136"/>
    </source>
</evidence>
<feature type="transmembrane region" description="Helical" evidence="6">
    <location>
        <begin position="369"/>
        <end position="388"/>
    </location>
</feature>
<feature type="transmembrane region" description="Helical" evidence="6">
    <location>
        <begin position="168"/>
        <end position="188"/>
    </location>
</feature>
<evidence type="ECO:0000256" key="6">
    <source>
        <dbReference type="SAM" id="Phobius"/>
    </source>
</evidence>
<feature type="transmembrane region" description="Helical" evidence="6">
    <location>
        <begin position="305"/>
        <end position="324"/>
    </location>
</feature>
<dbReference type="PANTHER" id="PTHR23501">
    <property type="entry name" value="MAJOR FACILITATOR SUPERFAMILY"/>
    <property type="match status" value="1"/>
</dbReference>
<dbReference type="RefSeq" id="XP_040732879.1">
    <property type="nucleotide sequence ID" value="XM_040876734.1"/>
</dbReference>
<keyword evidence="5 6" id="KW-0472">Membrane</keyword>
<evidence type="ECO:0000313" key="8">
    <source>
        <dbReference type="EMBL" id="RAO68363.1"/>
    </source>
</evidence>
<dbReference type="GeneID" id="63793591"/>
<dbReference type="InterPro" id="IPR010573">
    <property type="entry name" value="MFS_Str1/Tri12-like"/>
</dbReference>
<keyword evidence="2" id="KW-0813">Transport</keyword>
<dbReference type="OrthoDB" id="4220942at2759"/>
<dbReference type="InterPro" id="IPR036259">
    <property type="entry name" value="MFS_trans_sf"/>
</dbReference>
<proteinExistence type="predicted"/>
<dbReference type="Pfam" id="PF06609">
    <property type="entry name" value="TRI12"/>
    <property type="match status" value="1"/>
</dbReference>
<evidence type="ECO:0000259" key="7">
    <source>
        <dbReference type="PROSITE" id="PS50850"/>
    </source>
</evidence>
<evidence type="ECO:0000313" key="9">
    <source>
        <dbReference type="Proteomes" id="UP000249363"/>
    </source>
</evidence>
<evidence type="ECO:0000256" key="1">
    <source>
        <dbReference type="ARBA" id="ARBA00004141"/>
    </source>
</evidence>
<feature type="transmembrane region" description="Helical" evidence="6">
    <location>
        <begin position="74"/>
        <end position="92"/>
    </location>
</feature>
<evidence type="ECO:0000256" key="4">
    <source>
        <dbReference type="ARBA" id="ARBA00022989"/>
    </source>
</evidence>
<feature type="transmembrane region" description="Helical" evidence="6">
    <location>
        <begin position="336"/>
        <end position="362"/>
    </location>
</feature>
<feature type="transmembrane region" description="Helical" evidence="6">
    <location>
        <begin position="394"/>
        <end position="418"/>
    </location>
</feature>
<comment type="caution">
    <text evidence="8">The sequence shown here is derived from an EMBL/GenBank/DDBJ whole genome shotgun (WGS) entry which is preliminary data.</text>
</comment>
<feature type="transmembrane region" description="Helical" evidence="6">
    <location>
        <begin position="194"/>
        <end position="212"/>
    </location>
</feature>
<organism evidence="8 9">
    <name type="scientific">Talaromyces amestolkiae</name>
    <dbReference type="NCBI Taxonomy" id="1196081"/>
    <lineage>
        <taxon>Eukaryota</taxon>
        <taxon>Fungi</taxon>
        <taxon>Dikarya</taxon>
        <taxon>Ascomycota</taxon>
        <taxon>Pezizomycotina</taxon>
        <taxon>Eurotiomycetes</taxon>
        <taxon>Eurotiomycetidae</taxon>
        <taxon>Eurotiales</taxon>
        <taxon>Trichocomaceae</taxon>
        <taxon>Talaromyces</taxon>
        <taxon>Talaromyces sect. Talaromyces</taxon>
    </lineage>
</organism>
<keyword evidence="9" id="KW-1185">Reference proteome</keyword>
<dbReference type="PROSITE" id="PS50850">
    <property type="entry name" value="MFS"/>
    <property type="match status" value="1"/>
</dbReference>
<feature type="transmembrane region" description="Helical" evidence="6">
    <location>
        <begin position="233"/>
        <end position="254"/>
    </location>
</feature>
<feature type="transmembrane region" description="Helical" evidence="6">
    <location>
        <begin position="129"/>
        <end position="147"/>
    </location>
</feature>
<reference evidence="8 9" key="1">
    <citation type="journal article" date="2017" name="Biotechnol. Biofuels">
        <title>Differential beta-glucosidase expression as a function of carbon source availability in Talaromyces amestolkiae: a genomic and proteomic approach.</title>
        <authorList>
            <person name="de Eugenio L.I."/>
            <person name="Mendez-Liter J.A."/>
            <person name="Nieto-Dominguez M."/>
            <person name="Alonso L."/>
            <person name="Gil-Munoz J."/>
            <person name="Barriuso J."/>
            <person name="Prieto A."/>
            <person name="Martinez M.J."/>
        </authorList>
    </citation>
    <scope>NUCLEOTIDE SEQUENCE [LARGE SCALE GENOMIC DNA]</scope>
    <source>
        <strain evidence="8 9">CIB</strain>
    </source>
</reference>
<name>A0A364KXS8_TALAM</name>
<accession>A0A364KXS8</accession>
<feature type="transmembrane region" description="Helical" evidence="6">
    <location>
        <begin position="425"/>
        <end position="453"/>
    </location>
</feature>
<keyword evidence="4 6" id="KW-1133">Transmembrane helix</keyword>
<keyword evidence="3 6" id="KW-0812">Transmembrane</keyword>
<dbReference type="Gene3D" id="1.20.1250.20">
    <property type="entry name" value="MFS general substrate transporter like domains"/>
    <property type="match status" value="2"/>
</dbReference>